<reference evidence="2 3" key="1">
    <citation type="journal article" date="2016" name="Mol. Biol. Evol.">
        <title>Comparative Genomics of Early-Diverging Mushroom-Forming Fungi Provides Insights into the Origins of Lignocellulose Decay Capabilities.</title>
        <authorList>
            <person name="Nagy L.G."/>
            <person name="Riley R."/>
            <person name="Tritt A."/>
            <person name="Adam C."/>
            <person name="Daum C."/>
            <person name="Floudas D."/>
            <person name="Sun H."/>
            <person name="Yadav J.S."/>
            <person name="Pangilinan J."/>
            <person name="Larsson K.H."/>
            <person name="Matsuura K."/>
            <person name="Barry K."/>
            <person name="Labutti K."/>
            <person name="Kuo R."/>
            <person name="Ohm R.A."/>
            <person name="Bhattacharya S.S."/>
            <person name="Shirouzu T."/>
            <person name="Yoshinaga Y."/>
            <person name="Martin F.M."/>
            <person name="Grigoriev I.V."/>
            <person name="Hibbett D.S."/>
        </authorList>
    </citation>
    <scope>NUCLEOTIDE SEQUENCE [LARGE SCALE GENOMIC DNA]</scope>
    <source>
        <strain evidence="2 3">HHB12029</strain>
    </source>
</reference>
<gene>
    <name evidence="2" type="ORF">EXIGLDRAFT_771925</name>
</gene>
<sequence length="1123" mass="124873">MRVLQVHGAQRKFERDTAQRSALDNSLRSSQRIPPSRASTITGVPQLESCATSSGSTLTATSPSPVSQLYRRVTVEEVEDEGEPHPHSTASANTAFVDFPGICPEAFASSPALPAESAVEDFACSGDSDPMAVDSSSSSEPMDMQGVETSSRGTTSSVPQSATSSQPCPGAIPDPIWIGEYAVPDYLDSPMCLAFPGPYAPHTPGPFPCVHEFRAPEAVHESSHPFWFIRVFQMLSLVLHSRHHVSFAALGLLMFTVRSVFVGLRMLDPTAAVNNFRSFATVLARFKLKDDMFQIYPLCSICHHIAPPESPVDYTCPSCHLALFCHRTRLDRLTGKPPRAKKRVAIASLSEQLARVLYDDTVQKALEVQESLMRTSGKYTDCYDGRIMKTIRGVDGRRFFGPGPREKGELRIALTMMLDAFKPHSTGFADNHSVTAVSFALASLATALRYQHMIVTSVMPGPHEPSAEQMQEHLVAPVDDLLQLFEHGIRIYSPAYPEGRLVRAVLIAVVCDHPALCRVCGFADKNHGNAPCTRCKISQKDIKTAKAVRETFEPRDGAEHKRRAYEWKALAPEKRDAYFKEHGVRWYELARLPYFDPVRMAVVDPMHCLLLGVVKNLWFEVWVKGTKALRANTDAGRTRELDIIHKLLAEFEAPPWLGRLPKSVGEPAGGSLSSDEWRVLAEAYGPVVLPLVWWQGHEDAEREVATTQKSYEKRLRKFKKDQAAYVDKATLKLKGNKKSAAAAVARQVFLKKNPQPEQPSGRARRTPEEMPMLLSLSAALKLLLARSLTEAQRQRGKALLLEHLDRFCAIYGDEYLKYNQHWATHIPDEIPDLGPVYGFWTFPGERINKTIKSLNSNNHREGEMEISFLREFLRALEIKRELSRATQAATHPVEREILEHIAHERRQARGTVDVTREQDGDTPTAPADQTDYLESRNTDESNFGALILGPTGDKAALDHEQQTILAAAYGAMGLSVHTSFNPSEPPAGSARLVGYADFHSGSAASALVKLSKLPTDSTTCSLHGEVLNIFSHEQGRSVHTFATVRLLQDYTPGLVPQSWNFWPAYPELDVEYWFPGVYAGTIVVPLQRIVCQLARTLFADPDIWMTVALEKHFIHDIDLKTKP</sequence>
<dbReference type="EMBL" id="KV426077">
    <property type="protein sequence ID" value="KZV89288.1"/>
    <property type="molecule type" value="Genomic_DNA"/>
</dbReference>
<dbReference type="PANTHER" id="PTHR46579:SF1">
    <property type="entry name" value="F5_8 TYPE C DOMAIN-CONTAINING PROTEIN"/>
    <property type="match status" value="1"/>
</dbReference>
<dbReference type="STRING" id="1314781.A0A165FNR0"/>
<protein>
    <submittedName>
        <fullName evidence="2">Uncharacterized protein</fullName>
    </submittedName>
</protein>
<feature type="region of interest" description="Disordered" evidence="1">
    <location>
        <begin position="122"/>
        <end position="169"/>
    </location>
</feature>
<dbReference type="Pfam" id="PF02992">
    <property type="entry name" value="Transposase_21"/>
    <property type="match status" value="1"/>
</dbReference>
<feature type="compositionally biased region" description="Polar residues" evidence="1">
    <location>
        <begin position="147"/>
        <end position="167"/>
    </location>
</feature>
<evidence type="ECO:0000313" key="2">
    <source>
        <dbReference type="EMBL" id="KZV89288.1"/>
    </source>
</evidence>
<dbReference type="InterPro" id="IPR004242">
    <property type="entry name" value="Transposase_21"/>
</dbReference>
<feature type="region of interest" description="Disordered" evidence="1">
    <location>
        <begin position="1"/>
        <end position="42"/>
    </location>
</feature>
<organism evidence="2 3">
    <name type="scientific">Exidia glandulosa HHB12029</name>
    <dbReference type="NCBI Taxonomy" id="1314781"/>
    <lineage>
        <taxon>Eukaryota</taxon>
        <taxon>Fungi</taxon>
        <taxon>Dikarya</taxon>
        <taxon>Basidiomycota</taxon>
        <taxon>Agaricomycotina</taxon>
        <taxon>Agaricomycetes</taxon>
        <taxon>Auriculariales</taxon>
        <taxon>Exidiaceae</taxon>
        <taxon>Exidia</taxon>
    </lineage>
</organism>
<proteinExistence type="predicted"/>
<evidence type="ECO:0000313" key="3">
    <source>
        <dbReference type="Proteomes" id="UP000077266"/>
    </source>
</evidence>
<dbReference type="Proteomes" id="UP000077266">
    <property type="component" value="Unassembled WGS sequence"/>
</dbReference>
<dbReference type="PANTHER" id="PTHR46579">
    <property type="entry name" value="F5/8 TYPE C DOMAIN-CONTAINING PROTEIN-RELATED"/>
    <property type="match status" value="1"/>
</dbReference>
<evidence type="ECO:0000256" key="1">
    <source>
        <dbReference type="SAM" id="MobiDB-lite"/>
    </source>
</evidence>
<dbReference type="InParanoid" id="A0A165FNR0"/>
<feature type="region of interest" description="Disordered" evidence="1">
    <location>
        <begin position="906"/>
        <end position="936"/>
    </location>
</feature>
<accession>A0A165FNR0</accession>
<feature type="compositionally biased region" description="Polar residues" evidence="1">
    <location>
        <begin position="19"/>
        <end position="42"/>
    </location>
</feature>
<dbReference type="OrthoDB" id="3239894at2759"/>
<dbReference type="AlphaFoldDB" id="A0A165FNR0"/>
<keyword evidence="3" id="KW-1185">Reference proteome</keyword>
<name>A0A165FNR0_EXIGL</name>